<dbReference type="GeneID" id="25736907"/>
<dbReference type="RefSeq" id="XP_013902948.1">
    <property type="nucleotide sequence ID" value="XM_014047494.1"/>
</dbReference>
<evidence type="ECO:0000256" key="8">
    <source>
        <dbReference type="SAM" id="MobiDB-lite"/>
    </source>
</evidence>
<keyword evidence="5 6" id="KW-0472">Membrane</keyword>
<dbReference type="Proteomes" id="UP000054498">
    <property type="component" value="Unassembled WGS sequence"/>
</dbReference>
<dbReference type="PROSITE" id="PS50920">
    <property type="entry name" value="SOLCAR"/>
    <property type="match status" value="2"/>
</dbReference>
<dbReference type="PANTHER" id="PTHR46080:SF18">
    <property type="entry name" value="MITOCHONDRIAL SUBSTRATE CARRIER FAMILY PROTEIN J"/>
    <property type="match status" value="1"/>
</dbReference>
<evidence type="ECO:0000256" key="5">
    <source>
        <dbReference type="ARBA" id="ARBA00023136"/>
    </source>
</evidence>
<comment type="subcellular location">
    <subcellularLocation>
        <location evidence="1">Membrane</location>
        <topology evidence="1">Multi-pass membrane protein</topology>
    </subcellularLocation>
</comment>
<evidence type="ECO:0000256" key="7">
    <source>
        <dbReference type="RuleBase" id="RU000488"/>
    </source>
</evidence>
<evidence type="ECO:0000313" key="10">
    <source>
        <dbReference type="Proteomes" id="UP000054498"/>
    </source>
</evidence>
<dbReference type="SUPFAM" id="SSF103506">
    <property type="entry name" value="Mitochondrial carrier"/>
    <property type="match status" value="1"/>
</dbReference>
<dbReference type="InterPro" id="IPR002067">
    <property type="entry name" value="MCP"/>
</dbReference>
<feature type="region of interest" description="Disordered" evidence="8">
    <location>
        <begin position="1"/>
        <end position="52"/>
    </location>
</feature>
<feature type="compositionally biased region" description="Polar residues" evidence="8">
    <location>
        <begin position="12"/>
        <end position="24"/>
    </location>
</feature>
<feature type="repeat" description="Solcar" evidence="6">
    <location>
        <begin position="242"/>
        <end position="330"/>
    </location>
</feature>
<evidence type="ECO:0000256" key="3">
    <source>
        <dbReference type="ARBA" id="ARBA00022692"/>
    </source>
</evidence>
<evidence type="ECO:0000256" key="4">
    <source>
        <dbReference type="ARBA" id="ARBA00022737"/>
    </source>
</evidence>
<comment type="similarity">
    <text evidence="7">Belongs to the mitochondrial carrier (TC 2.A.29) family.</text>
</comment>
<dbReference type="Pfam" id="PF00153">
    <property type="entry name" value="Mito_carr"/>
    <property type="match status" value="3"/>
</dbReference>
<dbReference type="AlphaFoldDB" id="A0A0D2LAW5"/>
<evidence type="ECO:0000256" key="1">
    <source>
        <dbReference type="ARBA" id="ARBA00004141"/>
    </source>
</evidence>
<keyword evidence="3 6" id="KW-0812">Transmembrane</keyword>
<keyword evidence="10" id="KW-1185">Reference proteome</keyword>
<name>A0A0D2LAW5_9CHLO</name>
<evidence type="ECO:0000256" key="2">
    <source>
        <dbReference type="ARBA" id="ARBA00022448"/>
    </source>
</evidence>
<evidence type="ECO:0000256" key="6">
    <source>
        <dbReference type="PROSITE-ProRule" id="PRU00282"/>
    </source>
</evidence>
<feature type="repeat" description="Solcar" evidence="6">
    <location>
        <begin position="53"/>
        <end position="151"/>
    </location>
</feature>
<dbReference type="Gene3D" id="1.50.40.10">
    <property type="entry name" value="Mitochondrial carrier domain"/>
    <property type="match status" value="2"/>
</dbReference>
<reference evidence="9 10" key="1">
    <citation type="journal article" date="2013" name="BMC Genomics">
        <title>Reconstruction of the lipid metabolism for the microalga Monoraphidium neglectum from its genome sequence reveals characteristics suitable for biofuel production.</title>
        <authorList>
            <person name="Bogen C."/>
            <person name="Al-Dilaimi A."/>
            <person name="Albersmeier A."/>
            <person name="Wichmann J."/>
            <person name="Grundmann M."/>
            <person name="Rupp O."/>
            <person name="Lauersen K.J."/>
            <person name="Blifernez-Klassen O."/>
            <person name="Kalinowski J."/>
            <person name="Goesmann A."/>
            <person name="Mussgnug J.H."/>
            <person name="Kruse O."/>
        </authorList>
    </citation>
    <scope>NUCLEOTIDE SEQUENCE [LARGE SCALE GENOMIC DNA]</scope>
    <source>
        <strain evidence="9 10">SAG 48.87</strain>
    </source>
</reference>
<evidence type="ECO:0000313" key="9">
    <source>
        <dbReference type="EMBL" id="KIZ03929.1"/>
    </source>
</evidence>
<dbReference type="GO" id="GO:0016020">
    <property type="term" value="C:membrane"/>
    <property type="evidence" value="ECO:0007669"/>
    <property type="project" value="UniProtKB-SubCell"/>
</dbReference>
<keyword evidence="2 7" id="KW-0813">Transport</keyword>
<feature type="compositionally biased region" description="Low complexity" evidence="8">
    <location>
        <begin position="40"/>
        <end position="52"/>
    </location>
</feature>
<sequence length="337" mass="35038">MGATSACGEVASVQQPATRPPGQQHSEHQQEPVAQPTALQQQQQRHYGQDQEQPVWHGLVAGAASGLAARVVTYPADTVKARLQVQGAAALRATQQGRVGARPYSGTLDAARTMLLNEGPPSLYRGFAAVMVGVLPANAVYFGSYELSRRLVPRGWGVGADVATGAIAQLAAGLVYTPIDIIKERLQVQALMGGAYKFRGPLEALRSLLAEGGSGGNEGTAGYEQARGTAARSQGLQRPEQLPAWATASCSAGAAAVAAVVTHPADVVKTRLQVMTATAEGRGLTAVLVARQMLAAEGPRSFWSGLGARLLNIAPGCALSWALYEQIKARLALSDGG</sequence>
<dbReference type="EMBL" id="KK100757">
    <property type="protein sequence ID" value="KIZ03929.1"/>
    <property type="molecule type" value="Genomic_DNA"/>
</dbReference>
<proteinExistence type="inferred from homology"/>
<dbReference type="InterPro" id="IPR018108">
    <property type="entry name" value="MCP_transmembrane"/>
</dbReference>
<gene>
    <name evidence="9" type="ORF">MNEG_4029</name>
</gene>
<dbReference type="GO" id="GO:0055085">
    <property type="term" value="P:transmembrane transport"/>
    <property type="evidence" value="ECO:0007669"/>
    <property type="project" value="InterPro"/>
</dbReference>
<accession>A0A0D2LAW5</accession>
<dbReference type="KEGG" id="mng:MNEG_4029"/>
<organism evidence="9 10">
    <name type="scientific">Monoraphidium neglectum</name>
    <dbReference type="NCBI Taxonomy" id="145388"/>
    <lineage>
        <taxon>Eukaryota</taxon>
        <taxon>Viridiplantae</taxon>
        <taxon>Chlorophyta</taxon>
        <taxon>core chlorophytes</taxon>
        <taxon>Chlorophyceae</taxon>
        <taxon>CS clade</taxon>
        <taxon>Sphaeropleales</taxon>
        <taxon>Selenastraceae</taxon>
        <taxon>Monoraphidium</taxon>
    </lineage>
</organism>
<dbReference type="InterPro" id="IPR023395">
    <property type="entry name" value="MCP_dom_sf"/>
</dbReference>
<dbReference type="PRINTS" id="PR00926">
    <property type="entry name" value="MITOCARRIER"/>
</dbReference>
<dbReference type="OrthoDB" id="276989at2759"/>
<protein>
    <submittedName>
        <fullName evidence="9">Uncharacterized protein</fullName>
    </submittedName>
</protein>
<dbReference type="PANTHER" id="PTHR46080">
    <property type="entry name" value="MITOCHONDRIAL SUBSTRATE CARRIER FAMILY PROTEIN J"/>
    <property type="match status" value="1"/>
</dbReference>
<keyword evidence="4" id="KW-0677">Repeat</keyword>